<accession>A0A409YSF0</accession>
<evidence type="ECO:0000259" key="2">
    <source>
        <dbReference type="PROSITE" id="PS51038"/>
    </source>
</evidence>
<dbReference type="InParanoid" id="A0A409YSF0"/>
<sequence length="426" mass="47685">MPRKSLRSSKQKANPVDDGGSRMTEKKFLTFSPFSTFLVQDDDNVNHKFQKNNICAILPSDRSPEESLELWQYWIGQVVEIRAEEHEDGTNTVWVKVKWFYNAQDTSSALKSFDASVIDPWERLESDMHDYVESLAFEDVVNLKTFDERDPFQSFIPRETFFSRYQLGYKSRQLKPKPSTTGCSCGQPYNPNDMDASMVMHFCPRPSCRRAFHQRCLVNAKSKESLNRTVTVIDPIKADTKAQASRKPRQSTSKQASLKQVGPTLSPRSLRLLACSPDTDEVVDLASLIPLTIVTQTAEDASDSSRPRKRARTSKQSSATQEALLEQPRSLVDVLGDMPGDLIRIAEQPLVRGGAFVHGGITGNICFVSRARQLVYSILEGEALPDDWESVIFQEEGTSIDNAIVTLKGATRSIPPVVCPNCQSAI</sequence>
<dbReference type="EMBL" id="NHTK01000731">
    <property type="protein sequence ID" value="PPR05937.1"/>
    <property type="molecule type" value="Genomic_DNA"/>
</dbReference>
<feature type="region of interest" description="Disordered" evidence="1">
    <location>
        <begin position="1"/>
        <end position="21"/>
    </location>
</feature>
<dbReference type="OrthoDB" id="10259622at2759"/>
<dbReference type="PANTHER" id="PTHR46364">
    <property type="entry name" value="OS08G0421900 PROTEIN"/>
    <property type="match status" value="1"/>
</dbReference>
<feature type="compositionally biased region" description="Basic residues" evidence="1">
    <location>
        <begin position="1"/>
        <end position="10"/>
    </location>
</feature>
<keyword evidence="4" id="KW-1185">Reference proteome</keyword>
<dbReference type="InterPro" id="IPR043151">
    <property type="entry name" value="BAH_sf"/>
</dbReference>
<dbReference type="AlphaFoldDB" id="A0A409YSF0"/>
<dbReference type="Proteomes" id="UP000284842">
    <property type="component" value="Unassembled WGS sequence"/>
</dbReference>
<dbReference type="GO" id="GO:0003682">
    <property type="term" value="F:chromatin binding"/>
    <property type="evidence" value="ECO:0007669"/>
    <property type="project" value="InterPro"/>
</dbReference>
<name>A0A409YSF0_9AGAR</name>
<dbReference type="Gene3D" id="2.30.30.490">
    <property type="match status" value="1"/>
</dbReference>
<evidence type="ECO:0000313" key="4">
    <source>
        <dbReference type="Proteomes" id="UP000284842"/>
    </source>
</evidence>
<feature type="region of interest" description="Disordered" evidence="1">
    <location>
        <begin position="239"/>
        <end position="263"/>
    </location>
</feature>
<feature type="domain" description="BAH" evidence="2">
    <location>
        <begin position="55"/>
        <end position="178"/>
    </location>
</feature>
<gene>
    <name evidence="3" type="ORF">CVT24_006659</name>
</gene>
<reference evidence="3 4" key="1">
    <citation type="journal article" date="2018" name="Evol. Lett.">
        <title>Horizontal gene cluster transfer increased hallucinogenic mushroom diversity.</title>
        <authorList>
            <person name="Reynolds H.T."/>
            <person name="Vijayakumar V."/>
            <person name="Gluck-Thaler E."/>
            <person name="Korotkin H.B."/>
            <person name="Matheny P.B."/>
            <person name="Slot J.C."/>
        </authorList>
    </citation>
    <scope>NUCLEOTIDE SEQUENCE [LARGE SCALE GENOMIC DNA]</scope>
    <source>
        <strain evidence="3 4">2629</strain>
    </source>
</reference>
<evidence type="ECO:0000313" key="3">
    <source>
        <dbReference type="EMBL" id="PPR05937.1"/>
    </source>
</evidence>
<comment type="caution">
    <text evidence="3">The sequence shown here is derived from an EMBL/GenBank/DDBJ whole genome shotgun (WGS) entry which is preliminary data.</text>
</comment>
<protein>
    <recommendedName>
        <fullName evidence="2">BAH domain-containing protein</fullName>
    </recommendedName>
</protein>
<organism evidence="3 4">
    <name type="scientific">Panaeolus cyanescens</name>
    <dbReference type="NCBI Taxonomy" id="181874"/>
    <lineage>
        <taxon>Eukaryota</taxon>
        <taxon>Fungi</taxon>
        <taxon>Dikarya</taxon>
        <taxon>Basidiomycota</taxon>
        <taxon>Agaricomycotina</taxon>
        <taxon>Agaricomycetes</taxon>
        <taxon>Agaricomycetidae</taxon>
        <taxon>Agaricales</taxon>
        <taxon>Agaricineae</taxon>
        <taxon>Galeropsidaceae</taxon>
        <taxon>Panaeolus</taxon>
    </lineage>
</organism>
<proteinExistence type="predicted"/>
<feature type="region of interest" description="Disordered" evidence="1">
    <location>
        <begin position="297"/>
        <end position="323"/>
    </location>
</feature>
<dbReference type="InterPro" id="IPR001025">
    <property type="entry name" value="BAH_dom"/>
</dbReference>
<evidence type="ECO:0000256" key="1">
    <source>
        <dbReference type="SAM" id="MobiDB-lite"/>
    </source>
</evidence>
<dbReference type="PROSITE" id="PS51038">
    <property type="entry name" value="BAH"/>
    <property type="match status" value="1"/>
</dbReference>